<accession>A0AAV7RM01</accession>
<feature type="region of interest" description="Disordered" evidence="1">
    <location>
        <begin position="39"/>
        <end position="84"/>
    </location>
</feature>
<evidence type="ECO:0000313" key="2">
    <source>
        <dbReference type="EMBL" id="KAJ1153294.1"/>
    </source>
</evidence>
<sequence length="84" mass="9443">MCHPEDIEEIEKAAREAATTHNKVWMLAQLWCIQNGQQSLEVPSDSGESKELSGDQAEGVEEQEGSKKRKRIASRDSKKTEKES</sequence>
<comment type="caution">
    <text evidence="2">The sequence shown here is derived from an EMBL/GenBank/DDBJ whole genome shotgun (WGS) entry which is preliminary data.</text>
</comment>
<keyword evidence="3" id="KW-1185">Reference proteome</keyword>
<feature type="compositionally biased region" description="Basic and acidic residues" evidence="1">
    <location>
        <begin position="73"/>
        <end position="84"/>
    </location>
</feature>
<gene>
    <name evidence="2" type="ORF">NDU88_006055</name>
</gene>
<evidence type="ECO:0000313" key="3">
    <source>
        <dbReference type="Proteomes" id="UP001066276"/>
    </source>
</evidence>
<evidence type="ECO:0000256" key="1">
    <source>
        <dbReference type="SAM" id="MobiDB-lite"/>
    </source>
</evidence>
<dbReference type="AlphaFoldDB" id="A0AAV7RM01"/>
<reference evidence="2" key="1">
    <citation type="journal article" date="2022" name="bioRxiv">
        <title>Sequencing and chromosome-scale assembly of the giantPleurodeles waltlgenome.</title>
        <authorList>
            <person name="Brown T."/>
            <person name="Elewa A."/>
            <person name="Iarovenko S."/>
            <person name="Subramanian E."/>
            <person name="Araus A.J."/>
            <person name="Petzold A."/>
            <person name="Susuki M."/>
            <person name="Suzuki K.-i.T."/>
            <person name="Hayashi T."/>
            <person name="Toyoda A."/>
            <person name="Oliveira C."/>
            <person name="Osipova E."/>
            <person name="Leigh N.D."/>
            <person name="Simon A."/>
            <person name="Yun M.H."/>
        </authorList>
    </citation>
    <scope>NUCLEOTIDE SEQUENCE</scope>
    <source>
        <strain evidence="2">20211129_DDA</strain>
        <tissue evidence="2">Liver</tissue>
    </source>
</reference>
<organism evidence="2 3">
    <name type="scientific">Pleurodeles waltl</name>
    <name type="common">Iberian ribbed newt</name>
    <dbReference type="NCBI Taxonomy" id="8319"/>
    <lineage>
        <taxon>Eukaryota</taxon>
        <taxon>Metazoa</taxon>
        <taxon>Chordata</taxon>
        <taxon>Craniata</taxon>
        <taxon>Vertebrata</taxon>
        <taxon>Euteleostomi</taxon>
        <taxon>Amphibia</taxon>
        <taxon>Batrachia</taxon>
        <taxon>Caudata</taxon>
        <taxon>Salamandroidea</taxon>
        <taxon>Salamandridae</taxon>
        <taxon>Pleurodelinae</taxon>
        <taxon>Pleurodeles</taxon>
    </lineage>
</organism>
<protein>
    <submittedName>
        <fullName evidence="2">Uncharacterized protein</fullName>
    </submittedName>
</protein>
<dbReference type="EMBL" id="JANPWB010000009">
    <property type="protein sequence ID" value="KAJ1153294.1"/>
    <property type="molecule type" value="Genomic_DNA"/>
</dbReference>
<proteinExistence type="predicted"/>
<dbReference type="Proteomes" id="UP001066276">
    <property type="component" value="Chromosome 5"/>
</dbReference>
<name>A0AAV7RM01_PLEWA</name>